<dbReference type="InterPro" id="IPR010559">
    <property type="entry name" value="Sig_transdc_His_kin_internal"/>
</dbReference>
<dbReference type="PANTHER" id="PTHR34220:SF7">
    <property type="entry name" value="SENSOR HISTIDINE KINASE YPDA"/>
    <property type="match status" value="1"/>
</dbReference>
<dbReference type="EMBL" id="NFZT01000001">
    <property type="protein sequence ID" value="OWV34249.1"/>
    <property type="molecule type" value="Genomic_DNA"/>
</dbReference>
<feature type="transmembrane region" description="Helical" evidence="1">
    <location>
        <begin position="20"/>
        <end position="37"/>
    </location>
</feature>
<feature type="domain" description="Signal transduction histidine kinase internal region" evidence="3">
    <location>
        <begin position="176"/>
        <end position="256"/>
    </location>
</feature>
<dbReference type="InterPro" id="IPR036890">
    <property type="entry name" value="HATPase_C_sf"/>
</dbReference>
<dbReference type="RefSeq" id="WP_088712949.1">
    <property type="nucleotide sequence ID" value="NZ_NFZT01000001.1"/>
</dbReference>
<reference evidence="5" key="1">
    <citation type="submission" date="2017-05" db="EMBL/GenBank/DDBJ databases">
        <authorList>
            <person name="Lin X."/>
        </authorList>
    </citation>
    <scope>NUCLEOTIDE SEQUENCE [LARGE SCALE GENOMIC DNA]</scope>
    <source>
        <strain evidence="5">JLT2012</strain>
    </source>
</reference>
<keyword evidence="5" id="KW-1185">Reference proteome</keyword>
<dbReference type="SUPFAM" id="SSF55874">
    <property type="entry name" value="ATPase domain of HSP90 chaperone/DNA topoisomerase II/histidine kinase"/>
    <property type="match status" value="1"/>
</dbReference>
<evidence type="ECO:0000256" key="1">
    <source>
        <dbReference type="SAM" id="Phobius"/>
    </source>
</evidence>
<keyword evidence="1" id="KW-1133">Transmembrane helix</keyword>
<feature type="transmembrane region" description="Helical" evidence="1">
    <location>
        <begin position="138"/>
        <end position="156"/>
    </location>
</feature>
<comment type="caution">
    <text evidence="4">The sequence shown here is derived from an EMBL/GenBank/DDBJ whole genome shotgun (WGS) entry which is preliminary data.</text>
</comment>
<keyword evidence="1" id="KW-0812">Transmembrane</keyword>
<dbReference type="InterPro" id="IPR003594">
    <property type="entry name" value="HATPase_dom"/>
</dbReference>
<dbReference type="Proteomes" id="UP000198462">
    <property type="component" value="Unassembled WGS sequence"/>
</dbReference>
<feature type="transmembrane region" description="Helical" evidence="1">
    <location>
        <begin position="57"/>
        <end position="75"/>
    </location>
</feature>
<dbReference type="InterPro" id="IPR050640">
    <property type="entry name" value="Bact_2-comp_sensor_kinase"/>
</dbReference>
<feature type="domain" description="Histidine kinase/HSP90-like ATPase" evidence="2">
    <location>
        <begin position="275"/>
        <end position="366"/>
    </location>
</feature>
<dbReference type="Pfam" id="PF02518">
    <property type="entry name" value="HATPase_c"/>
    <property type="match status" value="1"/>
</dbReference>
<gene>
    <name evidence="4" type="ORF">B5C34_12795</name>
</gene>
<dbReference type="PANTHER" id="PTHR34220">
    <property type="entry name" value="SENSOR HISTIDINE KINASE YPDA"/>
    <property type="match status" value="1"/>
</dbReference>
<evidence type="ECO:0000259" key="2">
    <source>
        <dbReference type="Pfam" id="PF02518"/>
    </source>
</evidence>
<accession>A0A219B8X5</accession>
<feature type="transmembrane region" description="Helical" evidence="1">
    <location>
        <begin position="87"/>
        <end position="112"/>
    </location>
</feature>
<dbReference type="OrthoDB" id="2514702at2"/>
<keyword evidence="1" id="KW-0472">Membrane</keyword>
<dbReference type="Pfam" id="PF06580">
    <property type="entry name" value="His_kinase"/>
    <property type="match status" value="1"/>
</dbReference>
<evidence type="ECO:0000313" key="4">
    <source>
        <dbReference type="EMBL" id="OWV34249.1"/>
    </source>
</evidence>
<organism evidence="4 5">
    <name type="scientific">Pacificimonas flava</name>
    <dbReference type="NCBI Taxonomy" id="1234595"/>
    <lineage>
        <taxon>Bacteria</taxon>
        <taxon>Pseudomonadati</taxon>
        <taxon>Pseudomonadota</taxon>
        <taxon>Alphaproteobacteria</taxon>
        <taxon>Sphingomonadales</taxon>
        <taxon>Sphingosinicellaceae</taxon>
        <taxon>Pacificimonas</taxon>
    </lineage>
</organism>
<name>A0A219B8X5_9SPHN</name>
<dbReference type="AlphaFoldDB" id="A0A219B8X5"/>
<evidence type="ECO:0000259" key="3">
    <source>
        <dbReference type="Pfam" id="PF06580"/>
    </source>
</evidence>
<proteinExistence type="predicted"/>
<protein>
    <submittedName>
        <fullName evidence="4">Uncharacterized protein</fullName>
    </submittedName>
</protein>
<dbReference type="GO" id="GO:0016020">
    <property type="term" value="C:membrane"/>
    <property type="evidence" value="ECO:0007669"/>
    <property type="project" value="InterPro"/>
</dbReference>
<dbReference type="Gene3D" id="3.30.565.10">
    <property type="entry name" value="Histidine kinase-like ATPase, C-terminal domain"/>
    <property type="match status" value="1"/>
</dbReference>
<evidence type="ECO:0000313" key="5">
    <source>
        <dbReference type="Proteomes" id="UP000198462"/>
    </source>
</evidence>
<sequence length="370" mass="42004">MTKPLNDVHFSAWRRARPDAQAALMSITLFWAFYFLVTTVRSFVVGFEDPVVMILPRAGVVLFGAVITYLVFLALRPLERMALGWRMMAYFIAAIPASAAYAAWNYTVFYVLPPLDVMLPEHAREPTFAKAVIESSFGWYWFFCAWAAFYLALRYANEVRNAERRTAAWRAEAQSAKIRALRYQVNPHFLFNTLNSLSALILKQRTDDAERMLLNLSQFLRKTLTDDPEQPITLAEELEHQRLYLEVEKVRFGDRLNFDFRLEPGTELLLVPPMILQPIVENAIKYAVAPTRDEVRISLAARRVHDRLEIVIRDTGTAAPGPLDNGLGTGLRNVRARLEAAHGRAARMEVGPADEGGFVVQMSWPVDVIG</sequence>
<dbReference type="GO" id="GO:0000155">
    <property type="term" value="F:phosphorelay sensor kinase activity"/>
    <property type="evidence" value="ECO:0007669"/>
    <property type="project" value="InterPro"/>
</dbReference>